<comment type="subcellular location">
    <subcellularLocation>
        <location evidence="7">Cytoplasm</location>
    </subcellularLocation>
</comment>
<sequence>MNKELILLIGMPGAGKSTIGRLLASKLGYDFCDMDLYIEEKTNKAVKELFAISEDYFRACESEACLELSKKKRTVIASGGGVVKRKENIDAFKDKAVIIYISRSVEDILKDIDTESRPLLKDGKARLYSLYEERHKLYEKYCHYKVANDGTISDVLDNIIKIINKKC</sequence>
<feature type="binding site" evidence="7">
    <location>
        <position position="17"/>
    </location>
    <ligand>
        <name>Mg(2+)</name>
        <dbReference type="ChEBI" id="CHEBI:18420"/>
    </ligand>
</feature>
<dbReference type="Pfam" id="PF01202">
    <property type="entry name" value="SKI"/>
    <property type="match status" value="1"/>
</dbReference>
<feature type="binding site" evidence="7">
    <location>
        <position position="80"/>
    </location>
    <ligand>
        <name>substrate</name>
    </ligand>
</feature>
<dbReference type="GO" id="GO:0000287">
    <property type="term" value="F:magnesium ion binding"/>
    <property type="evidence" value="ECO:0007669"/>
    <property type="project" value="UniProtKB-UniRule"/>
</dbReference>
<dbReference type="HAMAP" id="MF_00109">
    <property type="entry name" value="Shikimate_kinase"/>
    <property type="match status" value="1"/>
</dbReference>
<comment type="subunit">
    <text evidence="7">Monomer.</text>
</comment>
<protein>
    <recommendedName>
        <fullName evidence="7">Shikimate kinase</fullName>
        <shortName evidence="7">SK</shortName>
        <ecNumber evidence="7">2.7.1.71</ecNumber>
    </recommendedName>
</protein>
<dbReference type="PANTHER" id="PTHR21087">
    <property type="entry name" value="SHIKIMATE KINASE"/>
    <property type="match status" value="1"/>
</dbReference>
<comment type="catalytic activity">
    <reaction evidence="7">
        <text>shikimate + ATP = 3-phosphoshikimate + ADP + H(+)</text>
        <dbReference type="Rhea" id="RHEA:13121"/>
        <dbReference type="ChEBI" id="CHEBI:15378"/>
        <dbReference type="ChEBI" id="CHEBI:30616"/>
        <dbReference type="ChEBI" id="CHEBI:36208"/>
        <dbReference type="ChEBI" id="CHEBI:145989"/>
        <dbReference type="ChEBI" id="CHEBI:456216"/>
        <dbReference type="EC" id="2.7.1.71"/>
    </reaction>
</comment>
<dbReference type="EMBL" id="CP016786">
    <property type="protein sequence ID" value="ASW43505.1"/>
    <property type="molecule type" value="Genomic_DNA"/>
</dbReference>
<comment type="similarity">
    <text evidence="7">Belongs to the shikimate kinase family.</text>
</comment>
<keyword evidence="5 7" id="KW-0067">ATP-binding</keyword>
<dbReference type="UniPathway" id="UPA00053">
    <property type="reaction ID" value="UER00088"/>
</dbReference>
<evidence type="ECO:0000256" key="2">
    <source>
        <dbReference type="ARBA" id="ARBA00022679"/>
    </source>
</evidence>
<dbReference type="GO" id="GO:0005829">
    <property type="term" value="C:cytosol"/>
    <property type="evidence" value="ECO:0007669"/>
    <property type="project" value="TreeGrafter"/>
</dbReference>
<keyword evidence="7" id="KW-0479">Metal-binding</keyword>
<organism evidence="8 9">
    <name type="scientific">Clostridium isatidis</name>
    <dbReference type="NCBI Taxonomy" id="182773"/>
    <lineage>
        <taxon>Bacteria</taxon>
        <taxon>Bacillati</taxon>
        <taxon>Bacillota</taxon>
        <taxon>Clostridia</taxon>
        <taxon>Eubacteriales</taxon>
        <taxon>Clostridiaceae</taxon>
        <taxon>Clostridium</taxon>
    </lineage>
</organism>
<dbReference type="SUPFAM" id="SSF52540">
    <property type="entry name" value="P-loop containing nucleoside triphosphate hydrolases"/>
    <property type="match status" value="1"/>
</dbReference>
<keyword evidence="1 7" id="KW-0028">Amino-acid biosynthesis</keyword>
<evidence type="ECO:0000256" key="6">
    <source>
        <dbReference type="ARBA" id="ARBA00023141"/>
    </source>
</evidence>
<evidence type="ECO:0000256" key="1">
    <source>
        <dbReference type="ARBA" id="ARBA00022605"/>
    </source>
</evidence>
<keyword evidence="7" id="KW-0963">Cytoplasm</keyword>
<evidence type="ECO:0000256" key="5">
    <source>
        <dbReference type="ARBA" id="ARBA00022840"/>
    </source>
</evidence>
<feature type="binding site" evidence="7">
    <location>
        <position position="134"/>
    </location>
    <ligand>
        <name>substrate</name>
    </ligand>
</feature>
<dbReference type="InterPro" id="IPR000623">
    <property type="entry name" value="Shikimate_kinase/TSH1"/>
</dbReference>
<dbReference type="RefSeq" id="WP_119865638.1">
    <property type="nucleotide sequence ID" value="NZ_CP016786.1"/>
</dbReference>
<evidence type="ECO:0000313" key="9">
    <source>
        <dbReference type="Proteomes" id="UP000264883"/>
    </source>
</evidence>
<comment type="cofactor">
    <cofactor evidence="7">
        <name>Mg(2+)</name>
        <dbReference type="ChEBI" id="CHEBI:18420"/>
    </cofactor>
    <text evidence="7">Binds 1 Mg(2+) ion per subunit.</text>
</comment>
<dbReference type="AlphaFoldDB" id="A0A343JD97"/>
<dbReference type="Gene3D" id="3.40.50.300">
    <property type="entry name" value="P-loop containing nucleotide triphosphate hydrolases"/>
    <property type="match status" value="1"/>
</dbReference>
<comment type="function">
    <text evidence="7">Catalyzes the specific phosphorylation of the 3-hydroxyl group of shikimic acid using ATP as a cosubstrate.</text>
</comment>
<evidence type="ECO:0000256" key="7">
    <source>
        <dbReference type="HAMAP-Rule" id="MF_00109"/>
    </source>
</evidence>
<dbReference type="InterPro" id="IPR027417">
    <property type="entry name" value="P-loop_NTPase"/>
</dbReference>
<keyword evidence="3 7" id="KW-0547">Nucleotide-binding</keyword>
<gene>
    <name evidence="7" type="primary">aroK</name>
    <name evidence="8" type="ORF">BEN51_08425</name>
</gene>
<dbReference type="CDD" id="cd00464">
    <property type="entry name" value="SK"/>
    <property type="match status" value="1"/>
</dbReference>
<dbReference type="InterPro" id="IPR031322">
    <property type="entry name" value="Shikimate/glucono_kinase"/>
</dbReference>
<accession>A0A343JD97</accession>
<proteinExistence type="inferred from homology"/>
<dbReference type="PANTHER" id="PTHR21087:SF16">
    <property type="entry name" value="SHIKIMATE KINASE 1, CHLOROPLASTIC"/>
    <property type="match status" value="1"/>
</dbReference>
<keyword evidence="4 7" id="KW-0418">Kinase</keyword>
<feature type="binding site" evidence="7">
    <location>
        <position position="117"/>
    </location>
    <ligand>
        <name>ATP</name>
        <dbReference type="ChEBI" id="CHEBI:30616"/>
    </ligand>
</feature>
<dbReference type="GO" id="GO:0005524">
    <property type="term" value="F:ATP binding"/>
    <property type="evidence" value="ECO:0007669"/>
    <property type="project" value="UniProtKB-UniRule"/>
</dbReference>
<feature type="binding site" evidence="7">
    <location>
        <position position="35"/>
    </location>
    <ligand>
        <name>substrate</name>
    </ligand>
</feature>
<dbReference type="GO" id="GO:0004765">
    <property type="term" value="F:shikimate kinase activity"/>
    <property type="evidence" value="ECO:0007669"/>
    <property type="project" value="UniProtKB-UniRule"/>
</dbReference>
<dbReference type="PRINTS" id="PR01100">
    <property type="entry name" value="SHIKIMTKNASE"/>
</dbReference>
<keyword evidence="6 7" id="KW-0057">Aromatic amino acid biosynthesis</keyword>
<evidence type="ECO:0000313" key="8">
    <source>
        <dbReference type="EMBL" id="ASW43505.1"/>
    </source>
</evidence>
<keyword evidence="9" id="KW-1185">Reference proteome</keyword>
<dbReference type="OrthoDB" id="9800332at2"/>
<dbReference type="GO" id="GO:0009423">
    <property type="term" value="P:chorismate biosynthetic process"/>
    <property type="evidence" value="ECO:0007669"/>
    <property type="project" value="UniProtKB-UniRule"/>
</dbReference>
<reference evidence="8 9" key="1">
    <citation type="submission" date="2016-08" db="EMBL/GenBank/DDBJ databases">
        <title>Complete Genome Sequence Of The Indigo Reducing Clostridium isatidis DSM15098.</title>
        <authorList>
            <person name="Little G.T."/>
            <person name="Minton N.P."/>
        </authorList>
    </citation>
    <scope>NUCLEOTIDE SEQUENCE [LARGE SCALE GENOMIC DNA]</scope>
    <source>
        <strain evidence="8 9">DSM 15098</strain>
    </source>
</reference>
<feature type="binding site" evidence="7">
    <location>
        <begin position="13"/>
        <end position="18"/>
    </location>
    <ligand>
        <name>ATP</name>
        <dbReference type="ChEBI" id="CHEBI:30616"/>
    </ligand>
</feature>
<comment type="pathway">
    <text evidence="7">Metabolic intermediate biosynthesis; chorismate biosynthesis; chorismate from D-erythrose 4-phosphate and phosphoenolpyruvate: step 5/7.</text>
</comment>
<keyword evidence="7" id="KW-0460">Magnesium</keyword>
<comment type="caution">
    <text evidence="7">Lacks conserved residue(s) required for the propagation of feature annotation.</text>
</comment>
<dbReference type="GO" id="GO:0009073">
    <property type="term" value="P:aromatic amino acid family biosynthetic process"/>
    <property type="evidence" value="ECO:0007669"/>
    <property type="project" value="UniProtKB-KW"/>
</dbReference>
<dbReference type="Proteomes" id="UP000264883">
    <property type="component" value="Chromosome"/>
</dbReference>
<evidence type="ECO:0000256" key="4">
    <source>
        <dbReference type="ARBA" id="ARBA00022777"/>
    </source>
</evidence>
<dbReference type="EC" id="2.7.1.71" evidence="7"/>
<dbReference type="KEGG" id="cia:BEN51_08425"/>
<name>A0A343JD97_9CLOT</name>
<feature type="binding site" evidence="7">
    <location>
        <position position="58"/>
    </location>
    <ligand>
        <name>substrate</name>
    </ligand>
</feature>
<evidence type="ECO:0000256" key="3">
    <source>
        <dbReference type="ARBA" id="ARBA00022741"/>
    </source>
</evidence>
<dbReference type="GO" id="GO:0008652">
    <property type="term" value="P:amino acid biosynthetic process"/>
    <property type="evidence" value="ECO:0007669"/>
    <property type="project" value="UniProtKB-KW"/>
</dbReference>
<keyword evidence="2 7" id="KW-0808">Transferase</keyword>